<organism evidence="2 3">
    <name type="scientific">Methylobacterium pseudosasicola</name>
    <dbReference type="NCBI Taxonomy" id="582667"/>
    <lineage>
        <taxon>Bacteria</taxon>
        <taxon>Pseudomonadati</taxon>
        <taxon>Pseudomonadota</taxon>
        <taxon>Alphaproteobacteria</taxon>
        <taxon>Hyphomicrobiales</taxon>
        <taxon>Methylobacteriaceae</taxon>
        <taxon>Methylobacterium</taxon>
    </lineage>
</organism>
<protein>
    <submittedName>
        <fullName evidence="2">Uncharacterized protein</fullName>
    </submittedName>
</protein>
<proteinExistence type="predicted"/>
<evidence type="ECO:0000313" key="3">
    <source>
        <dbReference type="Proteomes" id="UP000199048"/>
    </source>
</evidence>
<name>A0A1I4UHX6_9HYPH</name>
<gene>
    <name evidence="2" type="ORF">SAMN05192568_10715</name>
</gene>
<accession>A0A1I4UHX6</accession>
<feature type="region of interest" description="Disordered" evidence="1">
    <location>
        <begin position="1"/>
        <end position="35"/>
    </location>
</feature>
<dbReference type="Proteomes" id="UP000199048">
    <property type="component" value="Unassembled WGS sequence"/>
</dbReference>
<dbReference type="STRING" id="582667.SAMN05192568_10715"/>
<dbReference type="EMBL" id="FOTK01000071">
    <property type="protein sequence ID" value="SFM88471.1"/>
    <property type="molecule type" value="Genomic_DNA"/>
</dbReference>
<keyword evidence="3" id="KW-1185">Reference proteome</keyword>
<evidence type="ECO:0000256" key="1">
    <source>
        <dbReference type="SAM" id="MobiDB-lite"/>
    </source>
</evidence>
<sequence length="35" mass="3807">MSESGKRNPKQAAEGQRATSTARPILEPVRVVARD</sequence>
<dbReference type="AlphaFoldDB" id="A0A1I4UHX6"/>
<evidence type="ECO:0000313" key="2">
    <source>
        <dbReference type="EMBL" id="SFM88471.1"/>
    </source>
</evidence>
<reference evidence="3" key="1">
    <citation type="submission" date="2016-10" db="EMBL/GenBank/DDBJ databases">
        <authorList>
            <person name="Varghese N."/>
            <person name="Submissions S."/>
        </authorList>
    </citation>
    <scope>NUCLEOTIDE SEQUENCE [LARGE SCALE GENOMIC DNA]</scope>
    <source>
        <strain evidence="3">BL36</strain>
    </source>
</reference>